<comment type="caution">
    <text evidence="2">The sequence shown here is derived from an EMBL/GenBank/DDBJ whole genome shotgun (WGS) entry which is preliminary data.</text>
</comment>
<name>A0A814FR92_9BILA</name>
<dbReference type="EMBL" id="CAJOBD010000306">
    <property type="protein sequence ID" value="CAF3641039.1"/>
    <property type="molecule type" value="Genomic_DNA"/>
</dbReference>
<protein>
    <submittedName>
        <fullName evidence="2">Uncharacterized protein</fullName>
    </submittedName>
</protein>
<dbReference type="AlphaFoldDB" id="A0A814FR92"/>
<evidence type="ECO:0000313" key="4">
    <source>
        <dbReference type="Proteomes" id="UP000663864"/>
    </source>
</evidence>
<evidence type="ECO:0000313" key="2">
    <source>
        <dbReference type="EMBL" id="CAF0986444.1"/>
    </source>
</evidence>
<dbReference type="Proteomes" id="UP000663864">
    <property type="component" value="Unassembled WGS sequence"/>
</dbReference>
<dbReference type="EMBL" id="CAJNOT010000451">
    <property type="protein sequence ID" value="CAF0986444.1"/>
    <property type="molecule type" value="Genomic_DNA"/>
</dbReference>
<evidence type="ECO:0000256" key="1">
    <source>
        <dbReference type="SAM" id="SignalP"/>
    </source>
</evidence>
<feature type="chain" id="PRO_5036410095" evidence="1">
    <location>
        <begin position="21"/>
        <end position="278"/>
    </location>
</feature>
<evidence type="ECO:0000313" key="3">
    <source>
        <dbReference type="EMBL" id="CAF3641039.1"/>
    </source>
</evidence>
<organism evidence="2 4">
    <name type="scientific">Rotaria sordida</name>
    <dbReference type="NCBI Taxonomy" id="392033"/>
    <lineage>
        <taxon>Eukaryota</taxon>
        <taxon>Metazoa</taxon>
        <taxon>Spiralia</taxon>
        <taxon>Gnathifera</taxon>
        <taxon>Rotifera</taxon>
        <taxon>Eurotatoria</taxon>
        <taxon>Bdelloidea</taxon>
        <taxon>Philodinida</taxon>
        <taxon>Philodinidae</taxon>
        <taxon>Rotaria</taxon>
    </lineage>
</organism>
<dbReference type="Proteomes" id="UP000663836">
    <property type="component" value="Unassembled WGS sequence"/>
</dbReference>
<gene>
    <name evidence="3" type="ORF">JBS370_LOCUS5809</name>
    <name evidence="2" type="ORF">ZHD862_LOCUS11786</name>
</gene>
<proteinExistence type="predicted"/>
<sequence length="278" mass="31777">MYLFIPFIWILINHVYKIMSMDCEYSSREYQVFLRPDLMINSFETGVMQVIDELVKIEDLKMIPFKVLQSSLKFKNISFTQYVSDNNRPENDFYIRPVFKSRQKKITAPADIVMKISNIDPALACLQLKIAEDYLNSTVVKFELDIHTDNGKLTVKSAHSFTTSLSFDFDQISPVNLSSILINAGTVTRSGQPIIIVPDSLGKVTMQTAEFTISLAGKKFEAEIMHYPRIDDVKAEFSFKVKSTKVDSEVLRVAQQLVAYLSQLRTIALYAFIHSKDQ</sequence>
<accession>A0A814FR92</accession>
<keyword evidence="1" id="KW-0732">Signal</keyword>
<reference evidence="2" key="1">
    <citation type="submission" date="2021-02" db="EMBL/GenBank/DDBJ databases">
        <authorList>
            <person name="Nowell W R."/>
        </authorList>
    </citation>
    <scope>NUCLEOTIDE SEQUENCE</scope>
</reference>
<feature type="signal peptide" evidence="1">
    <location>
        <begin position="1"/>
        <end position="20"/>
    </location>
</feature>